<sequence length="57" mass="6293">MARTDFMLAPLATRLAANLTVGDCDTDSCCWHPARLARQQDQPAYAPRPPNFGFSLL</sequence>
<reference evidence="1" key="1">
    <citation type="journal article" date="2020" name="Stud. Mycol.">
        <title>101 Dothideomycetes genomes: a test case for predicting lifestyles and emergence of pathogens.</title>
        <authorList>
            <person name="Haridas S."/>
            <person name="Albert R."/>
            <person name="Binder M."/>
            <person name="Bloem J."/>
            <person name="Labutti K."/>
            <person name="Salamov A."/>
            <person name="Andreopoulos B."/>
            <person name="Baker S."/>
            <person name="Barry K."/>
            <person name="Bills G."/>
            <person name="Bluhm B."/>
            <person name="Cannon C."/>
            <person name="Castanera R."/>
            <person name="Culley D."/>
            <person name="Daum C."/>
            <person name="Ezra D."/>
            <person name="Gonzalez J."/>
            <person name="Henrissat B."/>
            <person name="Kuo A."/>
            <person name="Liang C."/>
            <person name="Lipzen A."/>
            <person name="Lutzoni F."/>
            <person name="Magnuson J."/>
            <person name="Mondo S."/>
            <person name="Nolan M."/>
            <person name="Ohm R."/>
            <person name="Pangilinan J."/>
            <person name="Park H.-J."/>
            <person name="Ramirez L."/>
            <person name="Alfaro M."/>
            <person name="Sun H."/>
            <person name="Tritt A."/>
            <person name="Yoshinaga Y."/>
            <person name="Zwiers L.-H."/>
            <person name="Turgeon B."/>
            <person name="Goodwin S."/>
            <person name="Spatafora J."/>
            <person name="Crous P."/>
            <person name="Grigoriev I."/>
        </authorList>
    </citation>
    <scope>NUCLEOTIDE SEQUENCE</scope>
    <source>
        <strain evidence="1">CBS 627.86</strain>
    </source>
</reference>
<dbReference type="EMBL" id="ML977346">
    <property type="protein sequence ID" value="KAF2108734.1"/>
    <property type="molecule type" value="Genomic_DNA"/>
</dbReference>
<accession>A0A6A5YPV0</accession>
<organism evidence="1 2">
    <name type="scientific">Lophiotrema nucula</name>
    <dbReference type="NCBI Taxonomy" id="690887"/>
    <lineage>
        <taxon>Eukaryota</taxon>
        <taxon>Fungi</taxon>
        <taxon>Dikarya</taxon>
        <taxon>Ascomycota</taxon>
        <taxon>Pezizomycotina</taxon>
        <taxon>Dothideomycetes</taxon>
        <taxon>Pleosporomycetidae</taxon>
        <taxon>Pleosporales</taxon>
        <taxon>Lophiotremataceae</taxon>
        <taxon>Lophiotrema</taxon>
    </lineage>
</organism>
<proteinExistence type="predicted"/>
<gene>
    <name evidence="1" type="ORF">BDV96DRAFT_587185</name>
</gene>
<protein>
    <submittedName>
        <fullName evidence="1">Uncharacterized protein</fullName>
    </submittedName>
</protein>
<evidence type="ECO:0000313" key="2">
    <source>
        <dbReference type="Proteomes" id="UP000799770"/>
    </source>
</evidence>
<name>A0A6A5YPV0_9PLEO</name>
<evidence type="ECO:0000313" key="1">
    <source>
        <dbReference type="EMBL" id="KAF2108734.1"/>
    </source>
</evidence>
<dbReference type="AlphaFoldDB" id="A0A6A5YPV0"/>
<dbReference type="Proteomes" id="UP000799770">
    <property type="component" value="Unassembled WGS sequence"/>
</dbReference>
<keyword evidence="2" id="KW-1185">Reference proteome</keyword>